<protein>
    <submittedName>
        <fullName evidence="3">Uncharacterized protein</fullName>
    </submittedName>
</protein>
<reference evidence="3 4" key="1">
    <citation type="journal article" date="2023" name="Arcadia Sci">
        <title>De novo assembly of a long-read Amblyomma americanum tick genome.</title>
        <authorList>
            <person name="Chou S."/>
            <person name="Poskanzer K.E."/>
            <person name="Rollins M."/>
            <person name="Thuy-Boun P.S."/>
        </authorList>
    </citation>
    <scope>NUCLEOTIDE SEQUENCE [LARGE SCALE GENOMIC DNA]</scope>
    <source>
        <strain evidence="3">F_SG_1</strain>
        <tissue evidence="3">Salivary glands</tissue>
    </source>
</reference>
<evidence type="ECO:0000256" key="1">
    <source>
        <dbReference type="SAM" id="MobiDB-lite"/>
    </source>
</evidence>
<feature type="compositionally biased region" description="Low complexity" evidence="1">
    <location>
        <begin position="40"/>
        <end position="53"/>
    </location>
</feature>
<feature type="region of interest" description="Disordered" evidence="1">
    <location>
        <begin position="1"/>
        <end position="86"/>
    </location>
</feature>
<feature type="transmembrane region" description="Helical" evidence="2">
    <location>
        <begin position="93"/>
        <end position="117"/>
    </location>
</feature>
<feature type="region of interest" description="Disordered" evidence="1">
    <location>
        <begin position="169"/>
        <end position="222"/>
    </location>
</feature>
<sequence>MSSSGRYSFDSESALSEDPDGAVPVWRRSRPRDCSECEEAAASRAGPSTATRGSSRRSRRLASASDGRGTETASLLDGRSSSPSECEDTGVQWVQALCLALLALTSALFIGAVALGLMHSLPATWPTPQAPLADAAGAVDSGVNPSLDTTRRSPVVQDAGRLADAAPMRDVASSTVSTETFTETSRAGRATTEEPGSSQAVEGTTPQAKIDGGVEEEEVEMV</sequence>
<gene>
    <name evidence="3" type="ORF">V5799_026308</name>
</gene>
<keyword evidence="2" id="KW-0472">Membrane</keyword>
<keyword evidence="2" id="KW-1133">Transmembrane helix</keyword>
<evidence type="ECO:0000313" key="4">
    <source>
        <dbReference type="Proteomes" id="UP001321473"/>
    </source>
</evidence>
<keyword evidence="2" id="KW-0812">Transmembrane</keyword>
<feature type="compositionally biased region" description="Polar residues" evidence="1">
    <location>
        <begin position="194"/>
        <end position="207"/>
    </location>
</feature>
<name>A0AAQ4DIY5_AMBAM</name>
<comment type="caution">
    <text evidence="3">The sequence shown here is derived from an EMBL/GenBank/DDBJ whole genome shotgun (WGS) entry which is preliminary data.</text>
</comment>
<dbReference type="Proteomes" id="UP001321473">
    <property type="component" value="Unassembled WGS sequence"/>
</dbReference>
<organism evidence="3 4">
    <name type="scientific">Amblyomma americanum</name>
    <name type="common">Lone star tick</name>
    <dbReference type="NCBI Taxonomy" id="6943"/>
    <lineage>
        <taxon>Eukaryota</taxon>
        <taxon>Metazoa</taxon>
        <taxon>Ecdysozoa</taxon>
        <taxon>Arthropoda</taxon>
        <taxon>Chelicerata</taxon>
        <taxon>Arachnida</taxon>
        <taxon>Acari</taxon>
        <taxon>Parasitiformes</taxon>
        <taxon>Ixodida</taxon>
        <taxon>Ixodoidea</taxon>
        <taxon>Ixodidae</taxon>
        <taxon>Amblyomminae</taxon>
        <taxon>Amblyomma</taxon>
    </lineage>
</organism>
<feature type="compositionally biased region" description="Acidic residues" evidence="1">
    <location>
        <begin position="213"/>
        <end position="222"/>
    </location>
</feature>
<evidence type="ECO:0000256" key="2">
    <source>
        <dbReference type="SAM" id="Phobius"/>
    </source>
</evidence>
<accession>A0AAQ4DIY5</accession>
<dbReference type="EMBL" id="JARKHS020030109">
    <property type="protein sequence ID" value="KAK8762425.1"/>
    <property type="molecule type" value="Genomic_DNA"/>
</dbReference>
<evidence type="ECO:0000313" key="3">
    <source>
        <dbReference type="EMBL" id="KAK8762425.1"/>
    </source>
</evidence>
<feature type="compositionally biased region" description="Low complexity" evidence="1">
    <location>
        <begin position="173"/>
        <end position="185"/>
    </location>
</feature>
<keyword evidence="4" id="KW-1185">Reference proteome</keyword>
<proteinExistence type="predicted"/>
<feature type="compositionally biased region" description="Polar residues" evidence="1">
    <location>
        <begin position="1"/>
        <end position="14"/>
    </location>
</feature>
<dbReference type="AlphaFoldDB" id="A0AAQ4DIY5"/>